<protein>
    <submittedName>
        <fullName evidence="1">Uncharacterized protein</fullName>
    </submittedName>
</protein>
<organism evidence="1 2">
    <name type="scientific">Hallella bergensis DSM 17361</name>
    <dbReference type="NCBI Taxonomy" id="585502"/>
    <lineage>
        <taxon>Bacteria</taxon>
        <taxon>Pseudomonadati</taxon>
        <taxon>Bacteroidota</taxon>
        <taxon>Bacteroidia</taxon>
        <taxon>Bacteroidales</taxon>
        <taxon>Prevotellaceae</taxon>
        <taxon>Hallella</taxon>
    </lineage>
</organism>
<dbReference type="Proteomes" id="UP000003160">
    <property type="component" value="Unassembled WGS sequence"/>
</dbReference>
<dbReference type="AlphaFoldDB" id="D1PX43"/>
<evidence type="ECO:0000313" key="2">
    <source>
        <dbReference type="Proteomes" id="UP000003160"/>
    </source>
</evidence>
<comment type="caution">
    <text evidence="1">The sequence shown here is derived from an EMBL/GenBank/DDBJ whole genome shotgun (WGS) entry which is preliminary data.</text>
</comment>
<accession>D1PX43</accession>
<evidence type="ECO:0000313" key="1">
    <source>
        <dbReference type="EMBL" id="EFA44003.1"/>
    </source>
</evidence>
<sequence length="71" mass="7904">MALLSPDDSKINHQFLVILFYMVGVSDTESRVSLGRKLGFHVVGKQKFAKHDLSDEPNFSFALPVVVISNL</sequence>
<dbReference type="HOGENOM" id="CLU_2736641_0_0_10"/>
<reference evidence="1 2" key="1">
    <citation type="submission" date="2009-10" db="EMBL/GenBank/DDBJ databases">
        <authorList>
            <person name="Qin X."/>
            <person name="Bachman B."/>
            <person name="Battles P."/>
            <person name="Bell A."/>
            <person name="Bess C."/>
            <person name="Bickham C."/>
            <person name="Chaboub L."/>
            <person name="Chen D."/>
            <person name="Coyle M."/>
            <person name="Deiros D.R."/>
            <person name="Dinh H."/>
            <person name="Forbes L."/>
            <person name="Fowler G."/>
            <person name="Francisco L."/>
            <person name="Fu Q."/>
            <person name="Gubbala S."/>
            <person name="Hale W."/>
            <person name="Han Y."/>
            <person name="Hemphill L."/>
            <person name="Highlander S.K."/>
            <person name="Hirani K."/>
            <person name="Hogues M."/>
            <person name="Jackson L."/>
            <person name="Jakkamsetti A."/>
            <person name="Javaid M."/>
            <person name="Jiang H."/>
            <person name="Korchina V."/>
            <person name="Kovar C."/>
            <person name="Lara F."/>
            <person name="Lee S."/>
            <person name="Mata R."/>
            <person name="Mathew T."/>
            <person name="Moen C."/>
            <person name="Morales K."/>
            <person name="Munidasa M."/>
            <person name="Nazareth L."/>
            <person name="Ngo R."/>
            <person name="Nguyen L."/>
            <person name="Okwuonu G."/>
            <person name="Ongeri F."/>
            <person name="Patil S."/>
            <person name="Petrosino J."/>
            <person name="Pham C."/>
            <person name="Pham P."/>
            <person name="Pu L.-L."/>
            <person name="Puazo M."/>
            <person name="Raj R."/>
            <person name="Reid J."/>
            <person name="Rouhana J."/>
            <person name="Saada N."/>
            <person name="Shang Y."/>
            <person name="Simmons D."/>
            <person name="Thornton R."/>
            <person name="Warren J."/>
            <person name="Weissenberger G."/>
            <person name="Zhang J."/>
            <person name="Zhang L."/>
            <person name="Zhou C."/>
            <person name="Zhu D."/>
            <person name="Muzny D."/>
            <person name="Worley K."/>
            <person name="Gibbs R."/>
        </authorList>
    </citation>
    <scope>NUCLEOTIDE SEQUENCE [LARGE SCALE GENOMIC DNA]</scope>
    <source>
        <strain evidence="1 2">DSM 17361</strain>
    </source>
</reference>
<dbReference type="EMBL" id="ACKS01000067">
    <property type="protein sequence ID" value="EFA44003.1"/>
    <property type="molecule type" value="Genomic_DNA"/>
</dbReference>
<proteinExistence type="predicted"/>
<gene>
    <name evidence="1" type="ORF">HMPREF0645_1528</name>
</gene>
<name>D1PX43_9BACT</name>
<keyword evidence="2" id="KW-1185">Reference proteome</keyword>